<dbReference type="GO" id="GO:0052757">
    <property type="term" value="F:chondroitin hydrolase activity"/>
    <property type="evidence" value="ECO:0007669"/>
    <property type="project" value="TreeGrafter"/>
</dbReference>
<protein>
    <submittedName>
        <fullName evidence="3">Glycoside hydrolase family 88 protein</fullName>
    </submittedName>
</protein>
<dbReference type="Gene3D" id="1.50.10.10">
    <property type="match status" value="1"/>
</dbReference>
<dbReference type="PANTHER" id="PTHR36845">
    <property type="entry name" value="HYDROLASE, PUTATIVE (AFU_ORTHOLOGUE AFUA_7G05090)-RELATED"/>
    <property type="match status" value="1"/>
</dbReference>
<organism evidence="3 4">
    <name type="scientific">Oidiodendron maius (strain Zn)</name>
    <dbReference type="NCBI Taxonomy" id="913774"/>
    <lineage>
        <taxon>Eukaryota</taxon>
        <taxon>Fungi</taxon>
        <taxon>Dikarya</taxon>
        <taxon>Ascomycota</taxon>
        <taxon>Pezizomycotina</taxon>
        <taxon>Leotiomycetes</taxon>
        <taxon>Leotiomycetes incertae sedis</taxon>
        <taxon>Myxotrichaceae</taxon>
        <taxon>Oidiodendron</taxon>
    </lineage>
</organism>
<dbReference type="HOGENOM" id="CLU_027158_2_0_1"/>
<proteinExistence type="inferred from homology"/>
<keyword evidence="4" id="KW-1185">Reference proteome</keyword>
<dbReference type="InterPro" id="IPR012341">
    <property type="entry name" value="6hp_glycosidase-like_sf"/>
</dbReference>
<evidence type="ECO:0000313" key="3">
    <source>
        <dbReference type="EMBL" id="KIM99057.1"/>
    </source>
</evidence>
<name>A0A0C3DAV2_OIDMZ</name>
<reference evidence="4" key="2">
    <citation type="submission" date="2015-01" db="EMBL/GenBank/DDBJ databases">
        <title>Evolutionary Origins and Diversification of the Mycorrhizal Mutualists.</title>
        <authorList>
            <consortium name="DOE Joint Genome Institute"/>
            <consortium name="Mycorrhizal Genomics Consortium"/>
            <person name="Kohler A."/>
            <person name="Kuo A."/>
            <person name="Nagy L.G."/>
            <person name="Floudas D."/>
            <person name="Copeland A."/>
            <person name="Barry K.W."/>
            <person name="Cichocki N."/>
            <person name="Veneault-Fourrey C."/>
            <person name="LaButti K."/>
            <person name="Lindquist E.A."/>
            <person name="Lipzen A."/>
            <person name="Lundell T."/>
            <person name="Morin E."/>
            <person name="Murat C."/>
            <person name="Riley R."/>
            <person name="Ohm R."/>
            <person name="Sun H."/>
            <person name="Tunlid A."/>
            <person name="Henrissat B."/>
            <person name="Grigoriev I.V."/>
            <person name="Hibbett D.S."/>
            <person name="Martin F."/>
        </authorList>
    </citation>
    <scope>NUCLEOTIDE SEQUENCE [LARGE SCALE GENOMIC DNA]</scope>
    <source>
        <strain evidence="4">Zn</strain>
    </source>
</reference>
<dbReference type="InterPro" id="IPR052369">
    <property type="entry name" value="UG_Glycosaminoglycan_Hydrolase"/>
</dbReference>
<evidence type="ECO:0000313" key="4">
    <source>
        <dbReference type="Proteomes" id="UP000054321"/>
    </source>
</evidence>
<dbReference type="PANTHER" id="PTHR36845:SF1">
    <property type="entry name" value="HYDROLASE, PUTATIVE (AFU_ORTHOLOGUE AFUA_7G05090)-RELATED"/>
    <property type="match status" value="1"/>
</dbReference>
<accession>A0A0C3DAV2</accession>
<dbReference type="EMBL" id="KN832879">
    <property type="protein sequence ID" value="KIM99057.1"/>
    <property type="molecule type" value="Genomic_DNA"/>
</dbReference>
<dbReference type="InParanoid" id="A0A0C3DAV2"/>
<dbReference type="Proteomes" id="UP000054321">
    <property type="component" value="Unassembled WGS sequence"/>
</dbReference>
<evidence type="ECO:0000256" key="1">
    <source>
        <dbReference type="ARBA" id="ARBA00022801"/>
    </source>
</evidence>
<sequence>MDLETTPLSVKLGPRIDLELAGLFTENAAAKIWRVAASLLEKENPPHNYPEYVPATGETAGKYTLKPEIFWTCGFFPGSLYAILERFIKYPKSLPSPKSTEANFHAQLLALCRAWAKPLHPMALRTNTHDIGFILQPALRMDWELTGNTRALESIITGASSLSTRYNETVGAIRSWDKKVTHRDNIVDMDENFLVIIDSMCNLDLLFYAGHRTSNQKFIDIATSHAHAVLRSIVRKDNSTFHVVNFDPKTGAIKQQMTHQGYSDDSTWSRGQAWGILGFTQTYIWTKDPTFLDAAIALSTFFLSQLSNPAIPYPYVPLWDFDAPIPEGTDPLRDTSAGMIAANGLLLLHQILHNNSPYLDAVLRITKDTLDYCLPSETARFEVSDEGKVSVPNALEGQWDSILMHATANNNGDALHRYGDHGLVYADYYFLELGNKLLRMGLV</sequence>
<dbReference type="GO" id="GO:0000272">
    <property type="term" value="P:polysaccharide catabolic process"/>
    <property type="evidence" value="ECO:0007669"/>
    <property type="project" value="TreeGrafter"/>
</dbReference>
<dbReference type="SUPFAM" id="SSF48208">
    <property type="entry name" value="Six-hairpin glycosidases"/>
    <property type="match status" value="1"/>
</dbReference>
<gene>
    <name evidence="3" type="ORF">OIDMADRAFT_166683</name>
</gene>
<comment type="similarity">
    <text evidence="2">Belongs to the glycosyl hydrolase 88 family.</text>
</comment>
<dbReference type="OrthoDB" id="2317065at2759"/>
<dbReference type="AlphaFoldDB" id="A0A0C3DAV2"/>
<dbReference type="InterPro" id="IPR008928">
    <property type="entry name" value="6-hairpin_glycosidase_sf"/>
</dbReference>
<keyword evidence="1 3" id="KW-0378">Hydrolase</keyword>
<reference evidence="3 4" key="1">
    <citation type="submission" date="2014-04" db="EMBL/GenBank/DDBJ databases">
        <authorList>
            <consortium name="DOE Joint Genome Institute"/>
            <person name="Kuo A."/>
            <person name="Martino E."/>
            <person name="Perotto S."/>
            <person name="Kohler A."/>
            <person name="Nagy L.G."/>
            <person name="Floudas D."/>
            <person name="Copeland A."/>
            <person name="Barry K.W."/>
            <person name="Cichocki N."/>
            <person name="Veneault-Fourrey C."/>
            <person name="LaButti K."/>
            <person name="Lindquist E.A."/>
            <person name="Lipzen A."/>
            <person name="Lundell T."/>
            <person name="Morin E."/>
            <person name="Murat C."/>
            <person name="Sun H."/>
            <person name="Tunlid A."/>
            <person name="Henrissat B."/>
            <person name="Grigoriev I.V."/>
            <person name="Hibbett D.S."/>
            <person name="Martin F."/>
            <person name="Nordberg H.P."/>
            <person name="Cantor M.N."/>
            <person name="Hua S.X."/>
        </authorList>
    </citation>
    <scope>NUCLEOTIDE SEQUENCE [LARGE SCALE GENOMIC DNA]</scope>
    <source>
        <strain evidence="3 4">Zn</strain>
    </source>
</reference>
<evidence type="ECO:0000256" key="2">
    <source>
        <dbReference type="ARBA" id="ARBA00038358"/>
    </source>
</evidence>